<keyword evidence="1" id="KW-0732">Signal</keyword>
<feature type="chain" id="PRO_5013695942" description="DUF1190 domain-containing protein" evidence="1">
    <location>
        <begin position="36"/>
        <end position="213"/>
    </location>
</feature>
<dbReference type="AlphaFoldDB" id="A0A2D2AV41"/>
<dbReference type="KEGG" id="cmb:CSW64_05420"/>
<evidence type="ECO:0000256" key="1">
    <source>
        <dbReference type="SAM" id="SignalP"/>
    </source>
</evidence>
<keyword evidence="3" id="KW-1185">Reference proteome</keyword>
<protein>
    <recommendedName>
        <fullName evidence="4">DUF1190 domain-containing protein</fullName>
    </recommendedName>
</protein>
<evidence type="ECO:0008006" key="4">
    <source>
        <dbReference type="Google" id="ProtNLM"/>
    </source>
</evidence>
<dbReference type="Proteomes" id="UP000228945">
    <property type="component" value="Chromosome"/>
</dbReference>
<evidence type="ECO:0000313" key="2">
    <source>
        <dbReference type="EMBL" id="ATQ41892.1"/>
    </source>
</evidence>
<dbReference type="InterPro" id="IPR009576">
    <property type="entry name" value="Biofilm_formation_YgiB"/>
</dbReference>
<evidence type="ECO:0000313" key="3">
    <source>
        <dbReference type="Proteomes" id="UP000228945"/>
    </source>
</evidence>
<accession>A0A2D2AV41</accession>
<name>A0A2D2AV41_9CAUL</name>
<dbReference type="RefSeq" id="WP_099621150.1">
    <property type="nucleotide sequence ID" value="NZ_CP024201.1"/>
</dbReference>
<organism evidence="2 3">
    <name type="scientific">Caulobacter mirabilis</name>
    <dbReference type="NCBI Taxonomy" id="69666"/>
    <lineage>
        <taxon>Bacteria</taxon>
        <taxon>Pseudomonadati</taxon>
        <taxon>Pseudomonadota</taxon>
        <taxon>Alphaproteobacteria</taxon>
        <taxon>Caulobacterales</taxon>
        <taxon>Caulobacteraceae</taxon>
        <taxon>Caulobacter</taxon>
    </lineage>
</organism>
<dbReference type="Pfam" id="PF06693">
    <property type="entry name" value="DUF1190"/>
    <property type="match status" value="1"/>
</dbReference>
<sequence>MSQPNAPEATTPRRLKRSRVLHVSGLMATASFTLAACDSSTPSSQLNSAVETASAYTSLAECKTEGKLSADQCDKAFADAQKQAASTAPRFWTKEECENSWGSGQCQVNNSGSGSFFTPLVTGFVIGQLLSDGRSYGTRPLYRECTYRYSNGSCEARYGNGYGGGYVYRDYSTGKTSVKASDYGLEKAPARVQSRTSVVSRGGFGGGGRGYGG</sequence>
<reference evidence="2 3" key="1">
    <citation type="submission" date="2017-10" db="EMBL/GenBank/DDBJ databases">
        <title>Genome sequence of Caulobacter mirabilis FWC38.</title>
        <authorList>
            <person name="Fiebig A."/>
            <person name="Crosson S."/>
        </authorList>
    </citation>
    <scope>NUCLEOTIDE SEQUENCE [LARGE SCALE GENOMIC DNA]</scope>
    <source>
        <strain evidence="2 3">FWC 38</strain>
    </source>
</reference>
<dbReference type="EMBL" id="CP024201">
    <property type="protein sequence ID" value="ATQ41892.1"/>
    <property type="molecule type" value="Genomic_DNA"/>
</dbReference>
<proteinExistence type="predicted"/>
<gene>
    <name evidence="2" type="ORF">CSW64_05420</name>
</gene>
<dbReference type="OrthoDB" id="8160435at2"/>
<feature type="signal peptide" evidence="1">
    <location>
        <begin position="1"/>
        <end position="35"/>
    </location>
</feature>